<dbReference type="GO" id="GO:0042132">
    <property type="term" value="F:fructose 1,6-bisphosphate 1-phosphatase activity"/>
    <property type="evidence" value="ECO:0007669"/>
    <property type="project" value="UniProtKB-EC"/>
</dbReference>
<feature type="domain" description="Fructose-1-6-bisphosphatase class I N-terminal" evidence="9">
    <location>
        <begin position="6"/>
        <end position="195"/>
    </location>
</feature>
<keyword evidence="4 7" id="KW-0378">Hydrolase</keyword>
<evidence type="ECO:0000259" key="9">
    <source>
        <dbReference type="Pfam" id="PF00316"/>
    </source>
</evidence>
<feature type="binding site" evidence="7">
    <location>
        <position position="209"/>
    </location>
    <ligand>
        <name>substrate</name>
    </ligand>
</feature>
<dbReference type="PANTHER" id="PTHR11556">
    <property type="entry name" value="FRUCTOSE-1,6-BISPHOSPHATASE-RELATED"/>
    <property type="match status" value="1"/>
</dbReference>
<evidence type="ECO:0000313" key="11">
    <source>
        <dbReference type="EMBL" id="WPL19155.1"/>
    </source>
</evidence>
<evidence type="ECO:0000256" key="8">
    <source>
        <dbReference type="RuleBase" id="RU000508"/>
    </source>
</evidence>
<dbReference type="PRINTS" id="PR00115">
    <property type="entry name" value="F16BPHPHTASE"/>
</dbReference>
<organism evidence="11 12">
    <name type="scientific">Thiorhodovibrio winogradskyi</name>
    <dbReference type="NCBI Taxonomy" id="77007"/>
    <lineage>
        <taxon>Bacteria</taxon>
        <taxon>Pseudomonadati</taxon>
        <taxon>Pseudomonadota</taxon>
        <taxon>Gammaproteobacteria</taxon>
        <taxon>Chromatiales</taxon>
        <taxon>Chromatiaceae</taxon>
        <taxon>Thiorhodovibrio</taxon>
    </lineage>
</organism>
<keyword evidence="12" id="KW-1185">Reference proteome</keyword>
<feature type="domain" description="Fructose-1-6-bisphosphatase class 1 C-terminal" evidence="10">
    <location>
        <begin position="199"/>
        <end position="334"/>
    </location>
</feature>
<feature type="binding site" evidence="7">
    <location>
        <position position="277"/>
    </location>
    <ligand>
        <name>substrate</name>
    </ligand>
</feature>
<dbReference type="EMBL" id="CP121472">
    <property type="protein sequence ID" value="WPL19155.1"/>
    <property type="molecule type" value="Genomic_DNA"/>
</dbReference>
<keyword evidence="3 7" id="KW-0963">Cytoplasm</keyword>
<dbReference type="Proteomes" id="UP001432180">
    <property type="component" value="Chromosome"/>
</dbReference>
<comment type="similarity">
    <text evidence="2 7 8">Belongs to the FBPase class 1 family.</text>
</comment>
<protein>
    <recommendedName>
        <fullName evidence="7">Fructose-1,6-bisphosphatase class 1</fullName>
        <shortName evidence="7">FBPase class 1</shortName>
        <ecNumber evidence="7">3.1.3.11</ecNumber>
    </recommendedName>
    <alternativeName>
        <fullName evidence="7">D-fructose-1,6-bisphosphate 1-phosphohydrolase class 1</fullName>
    </alternativeName>
</protein>
<evidence type="ECO:0000313" key="12">
    <source>
        <dbReference type="Proteomes" id="UP001432180"/>
    </source>
</evidence>
<dbReference type="Gene3D" id="3.40.190.80">
    <property type="match status" value="1"/>
</dbReference>
<dbReference type="CDD" id="cd00354">
    <property type="entry name" value="FBPase"/>
    <property type="match status" value="1"/>
</dbReference>
<dbReference type="InterPro" id="IPR028343">
    <property type="entry name" value="FBPtase"/>
</dbReference>
<dbReference type="PIRSF" id="PIRSF500210">
    <property type="entry name" value="FBPtase"/>
    <property type="match status" value="1"/>
</dbReference>
<keyword evidence="5 7" id="KW-0119">Carbohydrate metabolism</keyword>
<evidence type="ECO:0000256" key="7">
    <source>
        <dbReference type="HAMAP-Rule" id="MF_01855"/>
    </source>
</evidence>
<evidence type="ECO:0000256" key="2">
    <source>
        <dbReference type="ARBA" id="ARBA00010941"/>
    </source>
</evidence>
<dbReference type="NCBIfam" id="NF006780">
    <property type="entry name" value="PRK09293.1-4"/>
    <property type="match status" value="1"/>
</dbReference>
<dbReference type="EC" id="3.1.3.11" evidence="7"/>
<feature type="binding site" evidence="7">
    <location>
        <position position="114"/>
    </location>
    <ligand>
        <name>Mg(2+)</name>
        <dbReference type="ChEBI" id="CHEBI:18420"/>
        <label>1</label>
    </ligand>
</feature>
<feature type="binding site" evidence="7">
    <location>
        <position position="283"/>
    </location>
    <ligand>
        <name>Mg(2+)</name>
        <dbReference type="ChEBI" id="CHEBI:18420"/>
        <label>2</label>
    </ligand>
</feature>
<dbReference type="PIRSF" id="PIRSF000904">
    <property type="entry name" value="FBPtase_SBPase"/>
    <property type="match status" value="1"/>
</dbReference>
<comment type="subunit">
    <text evidence="7">Homotetramer.</text>
</comment>
<dbReference type="InterPro" id="IPR000146">
    <property type="entry name" value="FBPase_class-1"/>
</dbReference>
<feature type="binding site" evidence="7">
    <location>
        <position position="92"/>
    </location>
    <ligand>
        <name>Mg(2+)</name>
        <dbReference type="ChEBI" id="CHEBI:18420"/>
        <label>1</label>
    </ligand>
</feature>
<comment type="catalytic activity">
    <reaction evidence="1 7">
        <text>beta-D-fructose 1,6-bisphosphate + H2O = beta-D-fructose 6-phosphate + phosphate</text>
        <dbReference type="Rhea" id="RHEA:11064"/>
        <dbReference type="ChEBI" id="CHEBI:15377"/>
        <dbReference type="ChEBI" id="CHEBI:32966"/>
        <dbReference type="ChEBI" id="CHEBI:43474"/>
        <dbReference type="ChEBI" id="CHEBI:57634"/>
        <dbReference type="EC" id="3.1.3.11"/>
    </reaction>
</comment>
<dbReference type="Pfam" id="PF00316">
    <property type="entry name" value="FBPase"/>
    <property type="match status" value="1"/>
</dbReference>
<keyword evidence="7" id="KW-0479">Metal-binding</keyword>
<reference evidence="11 12" key="1">
    <citation type="journal article" date="2023" name="Microorganisms">
        <title>Thiorhodovibrio frisius and Trv. litoralis spp. nov., Two Novel Members from a Clade of Fastidious Purple Sulfur Bacteria That Exhibit Unique Red-Shifted Light-Harvesting Capabilities.</title>
        <authorList>
            <person name="Methner A."/>
            <person name="Kuzyk S.B."/>
            <person name="Petersen J."/>
            <person name="Bauer S."/>
            <person name="Brinkmann H."/>
            <person name="Sichau K."/>
            <person name="Wanner G."/>
            <person name="Wolf J."/>
            <person name="Neumann-Schaal M."/>
            <person name="Henke P."/>
            <person name="Tank M."/>
            <person name="Sproer C."/>
            <person name="Bunk B."/>
            <person name="Overmann J."/>
        </authorList>
    </citation>
    <scope>NUCLEOTIDE SEQUENCE [LARGE SCALE GENOMIC DNA]</scope>
    <source>
        <strain evidence="11 12">DSM 6702</strain>
    </source>
</reference>
<comment type="cofactor">
    <cofactor evidence="7">
        <name>Mg(2+)</name>
        <dbReference type="ChEBI" id="CHEBI:18420"/>
    </cofactor>
    <text evidence="7">Binds 2 magnesium ions per subunit.</text>
</comment>
<dbReference type="Pfam" id="PF18913">
    <property type="entry name" value="FBPase_C"/>
    <property type="match status" value="1"/>
</dbReference>
<feature type="binding site" evidence="7">
    <location>
        <position position="117"/>
    </location>
    <ligand>
        <name>Mg(2+)</name>
        <dbReference type="ChEBI" id="CHEBI:18420"/>
        <label>2</label>
    </ligand>
</feature>
<evidence type="ECO:0000256" key="6">
    <source>
        <dbReference type="ARBA" id="ARBA00024331"/>
    </source>
</evidence>
<dbReference type="RefSeq" id="WP_328984903.1">
    <property type="nucleotide sequence ID" value="NZ_CP121472.1"/>
</dbReference>
<comment type="caution">
    <text evidence="7">Lacks conserved residue(s) required for the propagation of feature annotation.</text>
</comment>
<dbReference type="SUPFAM" id="SSF56655">
    <property type="entry name" value="Carbohydrate phosphatase"/>
    <property type="match status" value="1"/>
</dbReference>
<dbReference type="HAMAP" id="MF_01855">
    <property type="entry name" value="FBPase_class1"/>
    <property type="match status" value="1"/>
</dbReference>
<dbReference type="InterPro" id="IPR033391">
    <property type="entry name" value="FBPase_N"/>
</dbReference>
<comment type="pathway">
    <text evidence="6">Carbohydrate biosynthesis.</text>
</comment>
<accession>A0ABZ0SFK1</accession>
<comment type="subcellular location">
    <subcellularLocation>
        <location evidence="7">Cytoplasm</location>
    </subcellularLocation>
</comment>
<feature type="binding site" evidence="7">
    <location>
        <position position="116"/>
    </location>
    <ligand>
        <name>Mg(2+)</name>
        <dbReference type="ChEBI" id="CHEBI:18420"/>
        <label>1</label>
    </ligand>
</feature>
<proteinExistence type="inferred from homology"/>
<dbReference type="Gene3D" id="3.30.540.10">
    <property type="entry name" value="Fructose-1,6-Bisphosphatase, subunit A, domain 1"/>
    <property type="match status" value="1"/>
</dbReference>
<evidence type="ECO:0000256" key="5">
    <source>
        <dbReference type="ARBA" id="ARBA00023277"/>
    </source>
</evidence>
<evidence type="ECO:0000256" key="4">
    <source>
        <dbReference type="ARBA" id="ARBA00022801"/>
    </source>
</evidence>
<feature type="binding site" evidence="7">
    <location>
        <position position="114"/>
    </location>
    <ligand>
        <name>Mg(2+)</name>
        <dbReference type="ChEBI" id="CHEBI:18420"/>
        <label>2</label>
    </ligand>
</feature>
<dbReference type="NCBIfam" id="NF006778">
    <property type="entry name" value="PRK09293.1-1"/>
    <property type="match status" value="1"/>
</dbReference>
<evidence type="ECO:0000256" key="1">
    <source>
        <dbReference type="ARBA" id="ARBA00001273"/>
    </source>
</evidence>
<sequence>MPHGTTITQFISEEQRRAPGATGDFTALLNDIVTACKMISNQVNHGALVGALGSAGSENVQGETQKKLDVLSNEIFLQCNAWAGHLGAMASEEMDDIYQIPDEYPRGKYLLTFDPLDGSSNIDVNVSVGTIFSILKCPGGAEKPTVRDFLQAGTQQVAAGYALYGPSTMMVLTSGKGVNGFTLDQNIGEFILTHPNMTIPADTREFAINASNSRFWDAPVKRYVDECLAGKEGPRGEDFNMRWIASMVAEVHRILTRGGVFMYPMDAKMRSKGQGGKLRLMYEANPMSFIVEQAGGGSVIGRERIMELQPESLHQRVPVILGSRNEVERIRQYHQEAAS</sequence>
<gene>
    <name evidence="7 11" type="primary">fbp</name>
    <name evidence="11" type="ORF">Thiowin_04261</name>
</gene>
<evidence type="ECO:0000259" key="10">
    <source>
        <dbReference type="Pfam" id="PF18913"/>
    </source>
</evidence>
<dbReference type="NCBIfam" id="NF006779">
    <property type="entry name" value="PRK09293.1-3"/>
    <property type="match status" value="1"/>
</dbReference>
<dbReference type="InterPro" id="IPR044015">
    <property type="entry name" value="FBPase_C_dom"/>
</dbReference>
<keyword evidence="7" id="KW-0460">Magnesium</keyword>
<evidence type="ECO:0000256" key="3">
    <source>
        <dbReference type="ARBA" id="ARBA00022490"/>
    </source>
</evidence>
<name>A0ABZ0SFK1_9GAMM</name>
<dbReference type="PANTHER" id="PTHR11556:SF35">
    <property type="entry name" value="SEDOHEPTULOSE-1,7-BISPHOSPHATASE, CHLOROPLASTIC"/>
    <property type="match status" value="1"/>
</dbReference>
<feature type="binding site" evidence="7">
    <location>
        <begin position="117"/>
        <end position="120"/>
    </location>
    <ligand>
        <name>substrate</name>
    </ligand>
</feature>